<gene>
    <name evidence="1" type="ORF">HPB49_008294</name>
</gene>
<evidence type="ECO:0000313" key="1">
    <source>
        <dbReference type="EMBL" id="KAH7979132.1"/>
    </source>
</evidence>
<dbReference type="EMBL" id="CM023470">
    <property type="protein sequence ID" value="KAH7979132.1"/>
    <property type="molecule type" value="Genomic_DNA"/>
</dbReference>
<comment type="caution">
    <text evidence="1">The sequence shown here is derived from an EMBL/GenBank/DDBJ whole genome shotgun (WGS) entry which is preliminary data.</text>
</comment>
<reference evidence="1" key="1">
    <citation type="submission" date="2020-05" db="EMBL/GenBank/DDBJ databases">
        <title>Large-scale comparative analyses of tick genomes elucidate their genetic diversity and vector capacities.</title>
        <authorList>
            <person name="Jia N."/>
            <person name="Wang J."/>
            <person name="Shi W."/>
            <person name="Du L."/>
            <person name="Sun Y."/>
            <person name="Zhan W."/>
            <person name="Jiang J."/>
            <person name="Wang Q."/>
            <person name="Zhang B."/>
            <person name="Ji P."/>
            <person name="Sakyi L.B."/>
            <person name="Cui X."/>
            <person name="Yuan T."/>
            <person name="Jiang B."/>
            <person name="Yang W."/>
            <person name="Lam T.T.-Y."/>
            <person name="Chang Q."/>
            <person name="Ding S."/>
            <person name="Wang X."/>
            <person name="Zhu J."/>
            <person name="Ruan X."/>
            <person name="Zhao L."/>
            <person name="Wei J."/>
            <person name="Que T."/>
            <person name="Du C."/>
            <person name="Cheng J."/>
            <person name="Dai P."/>
            <person name="Han X."/>
            <person name="Huang E."/>
            <person name="Gao Y."/>
            <person name="Liu J."/>
            <person name="Shao H."/>
            <person name="Ye R."/>
            <person name="Li L."/>
            <person name="Wei W."/>
            <person name="Wang X."/>
            <person name="Wang C."/>
            <person name="Yang T."/>
            <person name="Huo Q."/>
            <person name="Li W."/>
            <person name="Guo W."/>
            <person name="Chen H."/>
            <person name="Zhou L."/>
            <person name="Ni X."/>
            <person name="Tian J."/>
            <person name="Zhou Y."/>
            <person name="Sheng Y."/>
            <person name="Liu T."/>
            <person name="Pan Y."/>
            <person name="Xia L."/>
            <person name="Li J."/>
            <person name="Zhao F."/>
            <person name="Cao W."/>
        </authorList>
    </citation>
    <scope>NUCLEOTIDE SEQUENCE</scope>
    <source>
        <strain evidence="1">Dsil-2018</strain>
    </source>
</reference>
<keyword evidence="2" id="KW-1185">Reference proteome</keyword>
<organism evidence="1 2">
    <name type="scientific">Dermacentor silvarum</name>
    <name type="common">Tick</name>
    <dbReference type="NCBI Taxonomy" id="543639"/>
    <lineage>
        <taxon>Eukaryota</taxon>
        <taxon>Metazoa</taxon>
        <taxon>Ecdysozoa</taxon>
        <taxon>Arthropoda</taxon>
        <taxon>Chelicerata</taxon>
        <taxon>Arachnida</taxon>
        <taxon>Acari</taxon>
        <taxon>Parasitiformes</taxon>
        <taxon>Ixodida</taxon>
        <taxon>Ixodoidea</taxon>
        <taxon>Ixodidae</taxon>
        <taxon>Rhipicephalinae</taxon>
        <taxon>Dermacentor</taxon>
    </lineage>
</organism>
<dbReference type="Proteomes" id="UP000821865">
    <property type="component" value="Chromosome 1"/>
</dbReference>
<proteinExistence type="predicted"/>
<evidence type="ECO:0000313" key="2">
    <source>
        <dbReference type="Proteomes" id="UP000821865"/>
    </source>
</evidence>
<name>A0ACB8DXG5_DERSI</name>
<protein>
    <submittedName>
        <fullName evidence="1">Uncharacterized protein</fullName>
    </submittedName>
</protein>
<sequence length="659" mass="74134">MKGKYAQALTGIFCCCCCFTGLNSTNMLDSSSKLPAGILEGTVTDLGDYDTCLNLSFPDRFDNQVEDFRGQYCGVAIRFPLPQKPEVIRHGAVIVNPAGFPNTSVIKYLARKSYTLYHTFIRLGLCLPSHCTEEDVQKLISPIKTYLHLNATVLNCQVRQDNHMMNKDQVAAIAIIGFFVVIILLATMADIGYRLFENWRCHAYMKKPMVQSLVDMSLLRATQKLLTVNTPDDRHNRNLQAVHGIRTFNVFWIVVGHTYAFAEQTTYRSGNNILSMAGNVLFQPVINSFLCVDSFFFLSGFLLTFNQCKVPVRTAPVVDFLGKLLARYWRSVTQALASGPIWNEKVARAIGNCHRSWWSVLLNIHNFYSYEESCQPHYWYISADLQIFPVVLVTSILMARNVKLGVIISASILVVSVVVVGALTYINSYPPAILLLGKDVLYSKELLSEIYFRPYVHIGPYLIGSLVACLYLKRQHIRLPPFLELLGWLVCVATGAYVNLVTVTWEDGRYPSPLWSSAYAALHRVLWAACLGWVVYACAIGRGGIINTILSWKPLVPVSRISFTIYVVHIYVIYLKLWTIRERLSPDHFHVFMSAISNFVVAVILGFVASVVVEKPIVWFWDNVTGSHKPPRVSQHVVTKQPPQETASPATNGVKKEPV</sequence>
<accession>A0ACB8DXG5</accession>